<reference evidence="3" key="1">
    <citation type="submission" date="2019-09" db="EMBL/GenBank/DDBJ databases">
        <title>Draft genome information of white flower Hibiscus syriacus.</title>
        <authorList>
            <person name="Kim Y.-M."/>
        </authorList>
    </citation>
    <scope>NUCLEOTIDE SEQUENCE [LARGE SCALE GENOMIC DNA]</scope>
    <source>
        <strain evidence="3">YM2019G1</strain>
    </source>
</reference>
<organism evidence="3 4">
    <name type="scientific">Hibiscus syriacus</name>
    <name type="common">Rose of Sharon</name>
    <dbReference type="NCBI Taxonomy" id="106335"/>
    <lineage>
        <taxon>Eukaryota</taxon>
        <taxon>Viridiplantae</taxon>
        <taxon>Streptophyta</taxon>
        <taxon>Embryophyta</taxon>
        <taxon>Tracheophyta</taxon>
        <taxon>Spermatophyta</taxon>
        <taxon>Magnoliopsida</taxon>
        <taxon>eudicotyledons</taxon>
        <taxon>Gunneridae</taxon>
        <taxon>Pentapetalae</taxon>
        <taxon>rosids</taxon>
        <taxon>malvids</taxon>
        <taxon>Malvales</taxon>
        <taxon>Malvaceae</taxon>
        <taxon>Malvoideae</taxon>
        <taxon>Hibiscus</taxon>
    </lineage>
</organism>
<feature type="chain" id="PRO_5025412820" description="STAS domain-containing protein" evidence="1">
    <location>
        <begin position="32"/>
        <end position="85"/>
    </location>
</feature>
<dbReference type="Gene3D" id="3.30.750.24">
    <property type="entry name" value="STAS domain"/>
    <property type="match status" value="1"/>
</dbReference>
<evidence type="ECO:0000259" key="2">
    <source>
        <dbReference type="Pfam" id="PF01740"/>
    </source>
</evidence>
<name>A0A6A2XJP3_HIBSY</name>
<dbReference type="SUPFAM" id="SSF52091">
    <property type="entry name" value="SpoIIaa-like"/>
    <property type="match status" value="1"/>
</dbReference>
<evidence type="ECO:0000256" key="1">
    <source>
        <dbReference type="SAM" id="SignalP"/>
    </source>
</evidence>
<keyword evidence="1" id="KW-0732">Signal</keyword>
<dbReference type="InterPro" id="IPR002645">
    <property type="entry name" value="STAS_dom"/>
</dbReference>
<dbReference type="InterPro" id="IPR036513">
    <property type="entry name" value="STAS_dom_sf"/>
</dbReference>
<sequence>MGSLSYENCMFLQLLPALTVVASMLLKSCLGLEKKNVKLVLSNPGPAVVDKLHASKFADLIGEERIFLTVADAVRICSSKLELEP</sequence>
<comment type="caution">
    <text evidence="3">The sequence shown here is derived from an EMBL/GenBank/DDBJ whole genome shotgun (WGS) entry which is preliminary data.</text>
</comment>
<accession>A0A6A2XJP3</accession>
<feature type="domain" description="STAS" evidence="2">
    <location>
        <begin position="20"/>
        <end position="73"/>
    </location>
</feature>
<dbReference type="AlphaFoldDB" id="A0A6A2XJP3"/>
<keyword evidence="4" id="KW-1185">Reference proteome</keyword>
<evidence type="ECO:0000313" key="3">
    <source>
        <dbReference type="EMBL" id="KAE8670060.1"/>
    </source>
</evidence>
<proteinExistence type="predicted"/>
<feature type="signal peptide" evidence="1">
    <location>
        <begin position="1"/>
        <end position="31"/>
    </location>
</feature>
<gene>
    <name evidence="3" type="ORF">F3Y22_tig00112206pilonHSYRG00193</name>
</gene>
<protein>
    <recommendedName>
        <fullName evidence="2">STAS domain-containing protein</fullName>
    </recommendedName>
</protein>
<dbReference type="Proteomes" id="UP000436088">
    <property type="component" value="Unassembled WGS sequence"/>
</dbReference>
<evidence type="ECO:0000313" key="4">
    <source>
        <dbReference type="Proteomes" id="UP000436088"/>
    </source>
</evidence>
<dbReference type="Pfam" id="PF01740">
    <property type="entry name" value="STAS"/>
    <property type="match status" value="1"/>
</dbReference>
<dbReference type="EMBL" id="VEPZ02001516">
    <property type="protein sequence ID" value="KAE8670060.1"/>
    <property type="molecule type" value="Genomic_DNA"/>
</dbReference>